<gene>
    <name evidence="1" type="ORF">K443DRAFT_89796</name>
</gene>
<evidence type="ECO:0000313" key="1">
    <source>
        <dbReference type="EMBL" id="KIK06282.1"/>
    </source>
</evidence>
<dbReference type="OrthoDB" id="3102180at2759"/>
<dbReference type="AlphaFoldDB" id="A0A0C9Y7S9"/>
<dbReference type="EMBL" id="KN838554">
    <property type="protein sequence ID" value="KIK06282.1"/>
    <property type="molecule type" value="Genomic_DNA"/>
</dbReference>
<sequence length="113" mass="12834">WFNPFDELAAIPSSLIQHHLFASGHRQTSHIHRSSDRLRPVVWLFGHSPLPKLQTLYVSLHIWPQSLPVIRAIVVSGLNVHTAQILCHRVYHSSNALPSSCLLNTSPRHRKSL</sequence>
<feature type="non-terminal residue" evidence="1">
    <location>
        <position position="1"/>
    </location>
</feature>
<organism evidence="1 2">
    <name type="scientific">Laccaria amethystina LaAM-08-1</name>
    <dbReference type="NCBI Taxonomy" id="1095629"/>
    <lineage>
        <taxon>Eukaryota</taxon>
        <taxon>Fungi</taxon>
        <taxon>Dikarya</taxon>
        <taxon>Basidiomycota</taxon>
        <taxon>Agaricomycotina</taxon>
        <taxon>Agaricomycetes</taxon>
        <taxon>Agaricomycetidae</taxon>
        <taxon>Agaricales</taxon>
        <taxon>Agaricineae</taxon>
        <taxon>Hydnangiaceae</taxon>
        <taxon>Laccaria</taxon>
    </lineage>
</organism>
<protein>
    <submittedName>
        <fullName evidence="1">Uncharacterized protein</fullName>
    </submittedName>
</protein>
<accession>A0A0C9Y7S9</accession>
<proteinExistence type="predicted"/>
<reference evidence="1 2" key="1">
    <citation type="submission" date="2014-04" db="EMBL/GenBank/DDBJ databases">
        <authorList>
            <consortium name="DOE Joint Genome Institute"/>
            <person name="Kuo A."/>
            <person name="Kohler A."/>
            <person name="Nagy L.G."/>
            <person name="Floudas D."/>
            <person name="Copeland A."/>
            <person name="Barry K.W."/>
            <person name="Cichocki N."/>
            <person name="Veneault-Fourrey C."/>
            <person name="LaButti K."/>
            <person name="Lindquist E.A."/>
            <person name="Lipzen A."/>
            <person name="Lundell T."/>
            <person name="Morin E."/>
            <person name="Murat C."/>
            <person name="Sun H."/>
            <person name="Tunlid A."/>
            <person name="Henrissat B."/>
            <person name="Grigoriev I.V."/>
            <person name="Hibbett D.S."/>
            <person name="Martin F."/>
            <person name="Nordberg H.P."/>
            <person name="Cantor M.N."/>
            <person name="Hua S.X."/>
        </authorList>
    </citation>
    <scope>NUCLEOTIDE SEQUENCE [LARGE SCALE GENOMIC DNA]</scope>
    <source>
        <strain evidence="1 2">LaAM-08-1</strain>
    </source>
</reference>
<dbReference type="HOGENOM" id="CLU_171508_0_0_1"/>
<keyword evidence="2" id="KW-1185">Reference proteome</keyword>
<dbReference type="Proteomes" id="UP000054477">
    <property type="component" value="Unassembled WGS sequence"/>
</dbReference>
<reference evidence="2" key="2">
    <citation type="submission" date="2015-01" db="EMBL/GenBank/DDBJ databases">
        <title>Evolutionary Origins and Diversification of the Mycorrhizal Mutualists.</title>
        <authorList>
            <consortium name="DOE Joint Genome Institute"/>
            <consortium name="Mycorrhizal Genomics Consortium"/>
            <person name="Kohler A."/>
            <person name="Kuo A."/>
            <person name="Nagy L.G."/>
            <person name="Floudas D."/>
            <person name="Copeland A."/>
            <person name="Barry K.W."/>
            <person name="Cichocki N."/>
            <person name="Veneault-Fourrey C."/>
            <person name="LaButti K."/>
            <person name="Lindquist E.A."/>
            <person name="Lipzen A."/>
            <person name="Lundell T."/>
            <person name="Morin E."/>
            <person name="Murat C."/>
            <person name="Riley R."/>
            <person name="Ohm R."/>
            <person name="Sun H."/>
            <person name="Tunlid A."/>
            <person name="Henrissat B."/>
            <person name="Grigoriev I.V."/>
            <person name="Hibbett D.S."/>
            <person name="Martin F."/>
        </authorList>
    </citation>
    <scope>NUCLEOTIDE SEQUENCE [LARGE SCALE GENOMIC DNA]</scope>
    <source>
        <strain evidence="2">LaAM-08-1</strain>
    </source>
</reference>
<evidence type="ECO:0000313" key="2">
    <source>
        <dbReference type="Proteomes" id="UP000054477"/>
    </source>
</evidence>
<name>A0A0C9Y7S9_9AGAR</name>